<evidence type="ECO:0000313" key="6">
    <source>
        <dbReference type="EMBL" id="UTW08878.1"/>
    </source>
</evidence>
<dbReference type="InterPro" id="IPR005318">
    <property type="entry name" value="OM_porin_bac"/>
</dbReference>
<evidence type="ECO:0000256" key="1">
    <source>
        <dbReference type="ARBA" id="ARBA00009075"/>
    </source>
</evidence>
<name>A0ABY5H975_9PSED</name>
<dbReference type="Pfam" id="PF03573">
    <property type="entry name" value="OprD"/>
    <property type="match status" value="1"/>
</dbReference>
<dbReference type="PANTHER" id="PTHR34596:SF2">
    <property type="entry name" value="CHITOPORIN"/>
    <property type="match status" value="1"/>
</dbReference>
<comment type="similarity">
    <text evidence="1">Belongs to the outer membrane porin (Opr) (TC 1.B.25) family.</text>
</comment>
<keyword evidence="7" id="KW-1185">Reference proteome</keyword>
<proteinExistence type="inferred from homology"/>
<evidence type="ECO:0000313" key="7">
    <source>
        <dbReference type="Proteomes" id="UP001059672"/>
    </source>
</evidence>
<keyword evidence="2" id="KW-0813">Transport</keyword>
<evidence type="ECO:0000256" key="4">
    <source>
        <dbReference type="SAM" id="MobiDB-lite"/>
    </source>
</evidence>
<gene>
    <name evidence="6" type="ORF">KDW96_06085</name>
</gene>
<evidence type="ECO:0000256" key="5">
    <source>
        <dbReference type="SAM" id="SignalP"/>
    </source>
</evidence>
<evidence type="ECO:0000256" key="2">
    <source>
        <dbReference type="ARBA" id="ARBA00022448"/>
    </source>
</evidence>
<dbReference type="SUPFAM" id="SSF56935">
    <property type="entry name" value="Porins"/>
    <property type="match status" value="1"/>
</dbReference>
<keyword evidence="3 5" id="KW-0732">Signal</keyword>
<dbReference type="Proteomes" id="UP001059672">
    <property type="component" value="Chromosome"/>
</dbReference>
<dbReference type="PANTHER" id="PTHR34596">
    <property type="entry name" value="CHITOPORIN"/>
    <property type="match status" value="1"/>
</dbReference>
<sequence>MSKNTYVKPSAIGLVCISTLASSSSWADFIEDSHATLNLRNFYINSDFRSGKGASSRSEEWAQGFMLRFESGFTEGPVGFGVDALGLQGIKLDGGKGHHPGGSMIPDDRDGKGVSNWSRLGLTAKARVAQTELRYGTLTPRLPILVATDARLLPQTFEGLHITSRDIDSLTLHTGWIDKAVGRASSNRTGLAVVGPAAGNRESDGLFFAGGDYAVNQLLTAQYYYSNLEDYYTQNFIGLQPLWKLGEKQSLKADLRYFRTRSDGANSSASGRAKGYSAGGYTEGNTGEIDNDTWSLALTYNNNAHTLVAGYQQVSGGSNFIQPNQGGLGEGAVGGSMYIGTDRFVGQFNRAGERTQYAMYTYDFAGLGIPGLTSTVAYFSGDQINTAGGSHGKEWERDLLVDYVVQSGALKNVGFGWRNITYRGNVQRAQDENRLIISYSLPLF</sequence>
<reference evidence="6" key="1">
    <citation type="submission" date="2021-04" db="EMBL/GenBank/DDBJ databases">
        <title>Oceanospirillales bacteria with DddD are important DMSP degraders in coastal seawater.</title>
        <authorList>
            <person name="Liu J."/>
        </authorList>
    </citation>
    <scope>NUCLEOTIDE SEQUENCE</scope>
    <source>
        <strain evidence="6">D13-4</strain>
    </source>
</reference>
<dbReference type="InterPro" id="IPR023614">
    <property type="entry name" value="Porin_dom_sf"/>
</dbReference>
<protein>
    <submittedName>
        <fullName evidence="6">OprD family porin</fullName>
    </submittedName>
</protein>
<dbReference type="Gene3D" id="2.40.160.10">
    <property type="entry name" value="Porin"/>
    <property type="match status" value="1"/>
</dbReference>
<dbReference type="RefSeq" id="WP_255839553.1">
    <property type="nucleotide sequence ID" value="NZ_CP073346.1"/>
</dbReference>
<feature type="signal peptide" evidence="5">
    <location>
        <begin position="1"/>
        <end position="27"/>
    </location>
</feature>
<feature type="chain" id="PRO_5045700581" evidence="5">
    <location>
        <begin position="28"/>
        <end position="444"/>
    </location>
</feature>
<dbReference type="EMBL" id="CP073346">
    <property type="protein sequence ID" value="UTW08878.1"/>
    <property type="molecule type" value="Genomic_DNA"/>
</dbReference>
<accession>A0ABY5H975</accession>
<evidence type="ECO:0000256" key="3">
    <source>
        <dbReference type="ARBA" id="ARBA00022729"/>
    </source>
</evidence>
<feature type="region of interest" description="Disordered" evidence="4">
    <location>
        <begin position="263"/>
        <end position="282"/>
    </location>
</feature>
<organism evidence="6 7">
    <name type="scientific">Pseudomonas benzenivorans</name>
    <dbReference type="NCBI Taxonomy" id="556533"/>
    <lineage>
        <taxon>Bacteria</taxon>
        <taxon>Pseudomonadati</taxon>
        <taxon>Pseudomonadota</taxon>
        <taxon>Gammaproteobacteria</taxon>
        <taxon>Pseudomonadales</taxon>
        <taxon>Pseudomonadaceae</taxon>
        <taxon>Pseudomonas</taxon>
    </lineage>
</organism>